<sequence>MKPAHFTSPSAAFTLPEVMIAMAVSAFMFAALLTATVGFQRSFSGAMNYSRGTTDQMRALDYVARDLRRAYTVTVSQYNQTLTLTVPDTYTAYDSQGNPTGTLRSPTITNGQVNYGDPAKPITVSYYLSGGQLLRQQWIGATGATNTIVIADSVETLQSSFADLTSIVTYTITFAPNLTGFDRNSSGARANTTLIGSTSVRNTRRD</sequence>
<feature type="transmembrane region" description="Helical" evidence="1">
    <location>
        <begin position="20"/>
        <end position="39"/>
    </location>
</feature>
<dbReference type="NCBIfam" id="TIGR02532">
    <property type="entry name" value="IV_pilin_GFxxxE"/>
    <property type="match status" value="1"/>
</dbReference>
<reference evidence="2 3" key="1">
    <citation type="journal article" date="2011" name="J. Bacteriol.">
        <title>Genome sequence of Chthoniobacter flavus Ellin428, an aerobic heterotrophic soil bacterium.</title>
        <authorList>
            <person name="Kant R."/>
            <person name="van Passel M.W."/>
            <person name="Palva A."/>
            <person name="Lucas S."/>
            <person name="Lapidus A."/>
            <person name="Glavina Del Rio T."/>
            <person name="Dalin E."/>
            <person name="Tice H."/>
            <person name="Bruce D."/>
            <person name="Goodwin L."/>
            <person name="Pitluck S."/>
            <person name="Larimer F.W."/>
            <person name="Land M.L."/>
            <person name="Hauser L."/>
            <person name="Sangwan P."/>
            <person name="de Vos W.M."/>
            <person name="Janssen P.H."/>
            <person name="Smidt H."/>
        </authorList>
    </citation>
    <scope>NUCLEOTIDE SEQUENCE [LARGE SCALE GENOMIC DNA]</scope>
    <source>
        <strain evidence="2 3">Ellin428</strain>
    </source>
</reference>
<evidence type="ECO:0000313" key="3">
    <source>
        <dbReference type="Proteomes" id="UP000005824"/>
    </source>
</evidence>
<organism evidence="2 3">
    <name type="scientific">Chthoniobacter flavus Ellin428</name>
    <dbReference type="NCBI Taxonomy" id="497964"/>
    <lineage>
        <taxon>Bacteria</taxon>
        <taxon>Pseudomonadati</taxon>
        <taxon>Verrucomicrobiota</taxon>
        <taxon>Spartobacteria</taxon>
        <taxon>Chthoniobacterales</taxon>
        <taxon>Chthoniobacteraceae</taxon>
        <taxon>Chthoniobacter</taxon>
    </lineage>
</organism>
<dbReference type="InterPro" id="IPR012902">
    <property type="entry name" value="N_methyl_site"/>
</dbReference>
<dbReference type="InParanoid" id="B4D7V4"/>
<dbReference type="STRING" id="497964.CfE428DRAFT_4994"/>
<accession>B4D7V4</accession>
<evidence type="ECO:0008006" key="4">
    <source>
        <dbReference type="Google" id="ProtNLM"/>
    </source>
</evidence>
<comment type="caution">
    <text evidence="2">The sequence shown here is derived from an EMBL/GenBank/DDBJ whole genome shotgun (WGS) entry which is preliminary data.</text>
</comment>
<dbReference type="Proteomes" id="UP000005824">
    <property type="component" value="Unassembled WGS sequence"/>
</dbReference>
<keyword evidence="1" id="KW-0812">Transmembrane</keyword>
<gene>
    <name evidence="2" type="ORF">CfE428DRAFT_4994</name>
</gene>
<name>B4D7V4_9BACT</name>
<protein>
    <recommendedName>
        <fullName evidence="4">Prepilin-type N-terminal cleavage/methylation domain-containing protein</fullName>
    </recommendedName>
</protein>
<proteinExistence type="predicted"/>
<dbReference type="EMBL" id="ABVL01000019">
    <property type="protein sequence ID" value="EDY17477.1"/>
    <property type="molecule type" value="Genomic_DNA"/>
</dbReference>
<dbReference type="AlphaFoldDB" id="B4D7V4"/>
<dbReference type="RefSeq" id="WP_006982315.1">
    <property type="nucleotide sequence ID" value="NZ_ABVL01000019.1"/>
</dbReference>
<keyword evidence="3" id="KW-1185">Reference proteome</keyword>
<keyword evidence="1" id="KW-1133">Transmembrane helix</keyword>
<keyword evidence="1" id="KW-0472">Membrane</keyword>
<evidence type="ECO:0000256" key="1">
    <source>
        <dbReference type="SAM" id="Phobius"/>
    </source>
</evidence>
<dbReference type="Pfam" id="PF07963">
    <property type="entry name" value="N_methyl"/>
    <property type="match status" value="1"/>
</dbReference>
<evidence type="ECO:0000313" key="2">
    <source>
        <dbReference type="EMBL" id="EDY17477.1"/>
    </source>
</evidence>